<feature type="transmembrane region" description="Helical" evidence="1">
    <location>
        <begin position="38"/>
        <end position="60"/>
    </location>
</feature>
<evidence type="ECO:0000313" key="2">
    <source>
        <dbReference type="EMBL" id="MBB3054568.1"/>
    </source>
</evidence>
<feature type="transmembrane region" description="Helical" evidence="1">
    <location>
        <begin position="72"/>
        <end position="93"/>
    </location>
</feature>
<evidence type="ECO:0000256" key="1">
    <source>
        <dbReference type="SAM" id="Phobius"/>
    </source>
</evidence>
<sequence length="103" mass="12128">MPAINIDVEGLLLFVFYTHLLFYIDADIIDPIYAHPDFWISVGIMVFFGGVFVFLGLYPYLFNLDFDETMKLFSLITRPLNIFFYISIILGLINSIPKWKFFR</sequence>
<dbReference type="AlphaFoldDB" id="A0A839SAD2"/>
<keyword evidence="1" id="KW-0472">Membrane</keyword>
<feature type="transmembrane region" description="Helical" evidence="1">
    <location>
        <begin position="6"/>
        <end position="26"/>
    </location>
</feature>
<dbReference type="Proteomes" id="UP000539265">
    <property type="component" value="Unassembled WGS sequence"/>
</dbReference>
<name>A0A839SAD2_9SPHI</name>
<protein>
    <recommendedName>
        <fullName evidence="4">Acyltransferase family protein</fullName>
    </recommendedName>
</protein>
<keyword evidence="1" id="KW-0812">Transmembrane</keyword>
<organism evidence="2 3">
    <name type="scientific">Mucilaginibacter gotjawali</name>
    <dbReference type="NCBI Taxonomy" id="1550579"/>
    <lineage>
        <taxon>Bacteria</taxon>
        <taxon>Pseudomonadati</taxon>
        <taxon>Bacteroidota</taxon>
        <taxon>Sphingobacteriia</taxon>
        <taxon>Sphingobacteriales</taxon>
        <taxon>Sphingobacteriaceae</taxon>
        <taxon>Mucilaginibacter</taxon>
    </lineage>
</organism>
<reference evidence="2" key="1">
    <citation type="submission" date="2020-08" db="EMBL/GenBank/DDBJ databases">
        <title>Genomic Encyclopedia of Type Strains, Phase III (KMG-III): the genomes of soil and plant-associated and newly described type strains.</title>
        <authorList>
            <person name="Whitman W."/>
        </authorList>
    </citation>
    <scope>NUCLEOTIDE SEQUENCE [LARGE SCALE GENOMIC DNA]</scope>
    <source>
        <strain evidence="2">CECT 8628</strain>
    </source>
</reference>
<evidence type="ECO:0008006" key="4">
    <source>
        <dbReference type="Google" id="ProtNLM"/>
    </source>
</evidence>
<evidence type="ECO:0000313" key="3">
    <source>
        <dbReference type="Proteomes" id="UP000539265"/>
    </source>
</evidence>
<comment type="caution">
    <text evidence="2">The sequence shown here is derived from an EMBL/GenBank/DDBJ whole genome shotgun (WGS) entry which is preliminary data.</text>
</comment>
<gene>
    <name evidence="2" type="ORF">FHS11_000978</name>
</gene>
<dbReference type="EMBL" id="JACHWX010000002">
    <property type="protein sequence ID" value="MBB3054568.1"/>
    <property type="molecule type" value="Genomic_DNA"/>
</dbReference>
<accession>A0A839SAD2</accession>
<keyword evidence="1" id="KW-1133">Transmembrane helix</keyword>
<keyword evidence="3" id="KW-1185">Reference proteome</keyword>
<proteinExistence type="predicted"/>